<feature type="transmembrane region" description="Helical" evidence="1">
    <location>
        <begin position="51"/>
        <end position="68"/>
    </location>
</feature>
<keyword evidence="3" id="KW-1185">Reference proteome</keyword>
<feature type="transmembrane region" description="Helical" evidence="1">
    <location>
        <begin position="165"/>
        <end position="183"/>
    </location>
</feature>
<feature type="transmembrane region" description="Helical" evidence="1">
    <location>
        <begin position="6"/>
        <end position="22"/>
    </location>
</feature>
<protein>
    <submittedName>
        <fullName evidence="2">Uncharacterized protein</fullName>
    </submittedName>
</protein>
<keyword evidence="1" id="KW-1133">Transmembrane helix</keyword>
<comment type="caution">
    <text evidence="2">The sequence shown here is derived from an EMBL/GenBank/DDBJ whole genome shotgun (WGS) entry which is preliminary data.</text>
</comment>
<proteinExistence type="predicted"/>
<evidence type="ECO:0000313" key="2">
    <source>
        <dbReference type="EMBL" id="RIW33164.1"/>
    </source>
</evidence>
<feature type="transmembrane region" description="Helical" evidence="1">
    <location>
        <begin position="134"/>
        <end position="153"/>
    </location>
</feature>
<feature type="transmembrane region" description="Helical" evidence="1">
    <location>
        <begin position="29"/>
        <end position="45"/>
    </location>
</feature>
<dbReference type="OrthoDB" id="2965169at2"/>
<dbReference type="InterPro" id="IPR014617">
    <property type="entry name" value="YphA_Bacsu"/>
</dbReference>
<feature type="transmembrane region" description="Helical" evidence="1">
    <location>
        <begin position="77"/>
        <end position="98"/>
    </location>
</feature>
<evidence type="ECO:0000256" key="1">
    <source>
        <dbReference type="SAM" id="Phobius"/>
    </source>
</evidence>
<dbReference type="PIRSF" id="PIRSF036710">
    <property type="entry name" value="YphA_Bacsu"/>
    <property type="match status" value="1"/>
</dbReference>
<organism evidence="2 3">
    <name type="scientific">Bacillus salacetis</name>
    <dbReference type="NCBI Taxonomy" id="2315464"/>
    <lineage>
        <taxon>Bacteria</taxon>
        <taxon>Bacillati</taxon>
        <taxon>Bacillota</taxon>
        <taxon>Bacilli</taxon>
        <taxon>Bacillales</taxon>
        <taxon>Bacillaceae</taxon>
        <taxon>Bacillus</taxon>
    </lineage>
</organism>
<accession>A0A3A1R2Y6</accession>
<keyword evidence="1" id="KW-0472">Membrane</keyword>
<dbReference type="RefSeq" id="WP_119547219.1">
    <property type="nucleotide sequence ID" value="NZ_QXIR01000015.1"/>
</dbReference>
<dbReference type="EMBL" id="QXIR01000015">
    <property type="protein sequence ID" value="RIW33164.1"/>
    <property type="molecule type" value="Genomic_DNA"/>
</dbReference>
<gene>
    <name evidence="2" type="ORF">D3H55_12330</name>
</gene>
<feature type="transmembrane region" description="Helical" evidence="1">
    <location>
        <begin position="110"/>
        <end position="127"/>
    </location>
</feature>
<name>A0A3A1R2Y6_9BACI</name>
<reference evidence="2 3" key="1">
    <citation type="submission" date="2018-09" db="EMBL/GenBank/DDBJ databases">
        <title>Bacillus saliacetes sp. nov., isolated from Thai shrimp paste (Ka-pi).</title>
        <authorList>
            <person name="Daroonpunt R."/>
            <person name="Tanasupawat S."/>
            <person name="Yiamsombut S."/>
        </authorList>
    </citation>
    <scope>NUCLEOTIDE SEQUENCE [LARGE SCALE GENOMIC DNA]</scope>
    <source>
        <strain evidence="2 3">SKP7-4</strain>
    </source>
</reference>
<keyword evidence="1" id="KW-0812">Transmembrane</keyword>
<dbReference type="Proteomes" id="UP000265801">
    <property type="component" value="Unassembled WGS sequence"/>
</dbReference>
<dbReference type="Pfam" id="PF24124">
    <property type="entry name" value="YphA"/>
    <property type="match status" value="1"/>
</dbReference>
<evidence type="ECO:0000313" key="3">
    <source>
        <dbReference type="Proteomes" id="UP000265801"/>
    </source>
</evidence>
<sequence>MEGSFFLWLMWAGWIISTFLLNKDNYWRFRSSVAALILIISFPFGVSLPGYQTGVTAVLIFLLSMMFIRRYSLSEKVYLFLCSFIIAMSYSSFSLLTFYDPVILVVDKKIMVTVIILILSLLMYGRMKYSQKRLLAIIIGMILGDFLTGAVFLESNLPYQIGTHFFLDVLSILVVGGCAVHLVQSLTDTQSSLIKSALKKGEVKNI</sequence>
<dbReference type="AlphaFoldDB" id="A0A3A1R2Y6"/>